<dbReference type="InterPro" id="IPR009003">
    <property type="entry name" value="Peptidase_S1_PA"/>
</dbReference>
<evidence type="ECO:0000256" key="9">
    <source>
        <dbReference type="SAM" id="SignalP"/>
    </source>
</evidence>
<proteinExistence type="predicted"/>
<dbReference type="SUPFAM" id="SSF50494">
    <property type="entry name" value="Trypsin-like serine proteases"/>
    <property type="match status" value="1"/>
</dbReference>
<evidence type="ECO:0000256" key="7">
    <source>
        <dbReference type="RuleBase" id="RU363034"/>
    </source>
</evidence>
<keyword evidence="12" id="KW-1185">Reference proteome</keyword>
<dbReference type="PROSITE" id="PS00135">
    <property type="entry name" value="TRYPSIN_SER"/>
    <property type="match status" value="1"/>
</dbReference>
<dbReference type="SMART" id="SM00020">
    <property type="entry name" value="Tryp_SPc"/>
    <property type="match status" value="1"/>
</dbReference>
<keyword evidence="2" id="KW-0964">Secreted</keyword>
<dbReference type="Proteomes" id="UP001487740">
    <property type="component" value="Unassembled WGS sequence"/>
</dbReference>
<dbReference type="EMBL" id="JARAKH010000024">
    <property type="protein sequence ID" value="KAK8390964.1"/>
    <property type="molecule type" value="Genomic_DNA"/>
</dbReference>
<keyword evidence="6" id="KW-1015">Disulfide bond</keyword>
<protein>
    <recommendedName>
        <fullName evidence="10">Peptidase S1 domain-containing protein</fullName>
    </recommendedName>
</protein>
<reference evidence="11 12" key="1">
    <citation type="submission" date="2023-03" db="EMBL/GenBank/DDBJ databases">
        <title>High-quality genome of Scylla paramamosain provides insights in environmental adaptation.</title>
        <authorList>
            <person name="Zhang L."/>
        </authorList>
    </citation>
    <scope>NUCLEOTIDE SEQUENCE [LARGE SCALE GENOMIC DNA]</scope>
    <source>
        <strain evidence="11">LZ_2023a</strain>
        <tissue evidence="11">Muscle</tissue>
    </source>
</reference>
<dbReference type="GO" id="GO:0006508">
    <property type="term" value="P:proteolysis"/>
    <property type="evidence" value="ECO:0007669"/>
    <property type="project" value="UniProtKB-KW"/>
</dbReference>
<evidence type="ECO:0000256" key="3">
    <source>
        <dbReference type="ARBA" id="ARBA00022670"/>
    </source>
</evidence>
<feature type="chain" id="PRO_5043486112" description="Peptidase S1 domain-containing protein" evidence="9">
    <location>
        <begin position="22"/>
        <end position="513"/>
    </location>
</feature>
<evidence type="ECO:0000313" key="11">
    <source>
        <dbReference type="EMBL" id="KAK8390964.1"/>
    </source>
</evidence>
<sequence length="513" mass="54330">MRPALLSLAVILMCVWSGNEARGLPTPRNHGDHAEPRRNHLQPKQADQKCVGRCAVEGSMGSSFYSSASYSSGDSSMGSSYYGSMVYDYDSSLGSSYYSSGSYSSGDSSMGSSYYSSGSYSPGDSSMGSSYYSSGSYSSGDSSMGSSYYGSMDYDYDSSFGSSYYGSGSYSNSYGGSMGPSCYGSGSYSYSYDDSIVPSYYDSGSYSYSYGYSYGGSGSYGYSYSDSMGSSSYGSSGSGITETTEQPATTMPSAESCTCGVRNVVTKIVGGEVATVHEFPWQVGVVTKTESRPFCGASIIANQWILTAAHCVDENTASQARVVIGEHNWATTADTQATKKLVIEEVIVHEGYDDQTMDNDIALLKLETPIVFSNKIAPICLPSPGSLFESVFATVSGWGTLSSGGSQPTTLHQVRVKTMTNEQCKNTDYSDDSITNNMICAGTPNGGKDSCQGDSGGPLVTDDADSSQLIGVVSWGIGCANKDYPGVYTRVTNYLSWISEKTANNWSTCQPIS</sequence>
<dbReference type="InterPro" id="IPR043504">
    <property type="entry name" value="Peptidase_S1_PA_chymotrypsin"/>
</dbReference>
<dbReference type="AlphaFoldDB" id="A0AAW0TT53"/>
<feature type="compositionally biased region" description="Basic and acidic residues" evidence="8">
    <location>
        <begin position="29"/>
        <end position="38"/>
    </location>
</feature>
<dbReference type="InterPro" id="IPR018114">
    <property type="entry name" value="TRYPSIN_HIS"/>
</dbReference>
<dbReference type="FunFam" id="2.40.10.10:FF:000015">
    <property type="entry name" value="Atrial natriuretic peptide-converting enzyme"/>
    <property type="match status" value="1"/>
</dbReference>
<dbReference type="GO" id="GO:0005576">
    <property type="term" value="C:extracellular region"/>
    <property type="evidence" value="ECO:0007669"/>
    <property type="project" value="UniProtKB-SubCell"/>
</dbReference>
<feature type="region of interest" description="Disordered" evidence="8">
    <location>
        <begin position="25"/>
        <end position="48"/>
    </location>
</feature>
<dbReference type="GO" id="GO:0004252">
    <property type="term" value="F:serine-type endopeptidase activity"/>
    <property type="evidence" value="ECO:0007669"/>
    <property type="project" value="InterPro"/>
</dbReference>
<keyword evidence="3 7" id="KW-0645">Protease</keyword>
<keyword evidence="5 7" id="KW-0720">Serine protease</keyword>
<organism evidence="11 12">
    <name type="scientific">Scylla paramamosain</name>
    <name type="common">Mud crab</name>
    <dbReference type="NCBI Taxonomy" id="85552"/>
    <lineage>
        <taxon>Eukaryota</taxon>
        <taxon>Metazoa</taxon>
        <taxon>Ecdysozoa</taxon>
        <taxon>Arthropoda</taxon>
        <taxon>Crustacea</taxon>
        <taxon>Multicrustacea</taxon>
        <taxon>Malacostraca</taxon>
        <taxon>Eumalacostraca</taxon>
        <taxon>Eucarida</taxon>
        <taxon>Decapoda</taxon>
        <taxon>Pleocyemata</taxon>
        <taxon>Brachyura</taxon>
        <taxon>Eubrachyura</taxon>
        <taxon>Portunoidea</taxon>
        <taxon>Portunidae</taxon>
        <taxon>Portuninae</taxon>
        <taxon>Scylla</taxon>
    </lineage>
</organism>
<comment type="subcellular location">
    <subcellularLocation>
        <location evidence="1">Secreted</location>
    </subcellularLocation>
</comment>
<evidence type="ECO:0000256" key="8">
    <source>
        <dbReference type="SAM" id="MobiDB-lite"/>
    </source>
</evidence>
<dbReference type="PANTHER" id="PTHR24252:SF7">
    <property type="entry name" value="HYALIN"/>
    <property type="match status" value="1"/>
</dbReference>
<evidence type="ECO:0000256" key="4">
    <source>
        <dbReference type="ARBA" id="ARBA00022801"/>
    </source>
</evidence>
<evidence type="ECO:0000256" key="6">
    <source>
        <dbReference type="ARBA" id="ARBA00023157"/>
    </source>
</evidence>
<evidence type="ECO:0000256" key="5">
    <source>
        <dbReference type="ARBA" id="ARBA00022825"/>
    </source>
</evidence>
<feature type="signal peptide" evidence="9">
    <location>
        <begin position="1"/>
        <end position="21"/>
    </location>
</feature>
<dbReference type="PROSITE" id="PS50240">
    <property type="entry name" value="TRYPSIN_DOM"/>
    <property type="match status" value="1"/>
</dbReference>
<dbReference type="Gene3D" id="2.40.10.10">
    <property type="entry name" value="Trypsin-like serine proteases"/>
    <property type="match status" value="1"/>
</dbReference>
<gene>
    <name evidence="11" type="ORF">O3P69_016961</name>
</gene>
<accession>A0AAW0TT53</accession>
<dbReference type="InterPro" id="IPR033116">
    <property type="entry name" value="TRYPSIN_SER"/>
</dbReference>
<name>A0AAW0TT53_SCYPA</name>
<dbReference type="PANTHER" id="PTHR24252">
    <property type="entry name" value="ACROSIN-RELATED"/>
    <property type="match status" value="1"/>
</dbReference>
<dbReference type="PRINTS" id="PR00722">
    <property type="entry name" value="CHYMOTRYPSIN"/>
</dbReference>
<dbReference type="Pfam" id="PF00089">
    <property type="entry name" value="Trypsin"/>
    <property type="match status" value="1"/>
</dbReference>
<evidence type="ECO:0000259" key="10">
    <source>
        <dbReference type="PROSITE" id="PS50240"/>
    </source>
</evidence>
<evidence type="ECO:0000256" key="2">
    <source>
        <dbReference type="ARBA" id="ARBA00022525"/>
    </source>
</evidence>
<dbReference type="PROSITE" id="PS00134">
    <property type="entry name" value="TRYPSIN_HIS"/>
    <property type="match status" value="1"/>
</dbReference>
<evidence type="ECO:0000256" key="1">
    <source>
        <dbReference type="ARBA" id="ARBA00004613"/>
    </source>
</evidence>
<dbReference type="CDD" id="cd00190">
    <property type="entry name" value="Tryp_SPc"/>
    <property type="match status" value="1"/>
</dbReference>
<evidence type="ECO:0000313" key="12">
    <source>
        <dbReference type="Proteomes" id="UP001487740"/>
    </source>
</evidence>
<keyword evidence="9" id="KW-0732">Signal</keyword>
<dbReference type="InterPro" id="IPR001254">
    <property type="entry name" value="Trypsin_dom"/>
</dbReference>
<dbReference type="InterPro" id="IPR001314">
    <property type="entry name" value="Peptidase_S1A"/>
</dbReference>
<feature type="domain" description="Peptidase S1" evidence="10">
    <location>
        <begin position="268"/>
        <end position="503"/>
    </location>
</feature>
<comment type="caution">
    <text evidence="11">The sequence shown here is derived from an EMBL/GenBank/DDBJ whole genome shotgun (WGS) entry which is preliminary data.</text>
</comment>
<keyword evidence="4 7" id="KW-0378">Hydrolase</keyword>